<dbReference type="OrthoDB" id="9765680at2"/>
<organism evidence="10 11">
    <name type="scientific">Vagococcus silagei</name>
    <dbReference type="NCBI Taxonomy" id="2508885"/>
    <lineage>
        <taxon>Bacteria</taxon>
        <taxon>Bacillati</taxon>
        <taxon>Bacillota</taxon>
        <taxon>Bacilli</taxon>
        <taxon>Lactobacillales</taxon>
        <taxon>Enterococcaceae</taxon>
        <taxon>Vagococcus</taxon>
    </lineage>
</organism>
<dbReference type="Gene3D" id="3.40.50.12780">
    <property type="entry name" value="N-terminal domain of ligase-like"/>
    <property type="match status" value="1"/>
</dbReference>
<dbReference type="PANTHER" id="PTHR45398:SF1">
    <property type="entry name" value="ENZYME, PUTATIVE (JCVI)-RELATED"/>
    <property type="match status" value="1"/>
</dbReference>
<keyword evidence="4 7" id="KW-0067">ATP-binding</keyword>
<dbReference type="InterPro" id="IPR010071">
    <property type="entry name" value="AA_adenyl_dom"/>
</dbReference>
<dbReference type="NCBIfam" id="TIGR01733">
    <property type="entry name" value="AA-adenyl-dom"/>
    <property type="match status" value="1"/>
</dbReference>
<dbReference type="GO" id="GO:0005524">
    <property type="term" value="F:ATP binding"/>
    <property type="evidence" value="ECO:0007669"/>
    <property type="project" value="UniProtKB-KW"/>
</dbReference>
<gene>
    <name evidence="7 10" type="primary">dltA</name>
    <name evidence="10" type="ORF">ESZ54_01765</name>
</gene>
<dbReference type="GO" id="GO:0070395">
    <property type="term" value="P:lipoteichoic acid biosynthetic process"/>
    <property type="evidence" value="ECO:0007669"/>
    <property type="project" value="UniProtKB-UniRule"/>
</dbReference>
<dbReference type="CDD" id="cd05945">
    <property type="entry name" value="DltA"/>
    <property type="match status" value="1"/>
</dbReference>
<dbReference type="PANTHER" id="PTHR45398">
    <property type="match status" value="1"/>
</dbReference>
<feature type="domain" description="AMP-dependent synthetase/ligase" evidence="8">
    <location>
        <begin position="14"/>
        <end position="355"/>
    </location>
</feature>
<sequence>MNTILDTIKKWSIQTPNVLCFDDVEDKLSYAELEKKSEILASYLQEHYPKREGIVVYGGHTSEVLISMIACTKSGHAYIPVDQHTPDDRLNLIVEESQAIAIISLSPWPLASTVIDLEQFTKITTQAIEPVVLSPVVGDEIYYTIFTSGTTGKPKGVQISFNNLKSYTDWMVSDFNLKTGQRFLCQAPFSFDLSVMDLYPALLTGGALIPLHKPEVDHFPTLFKRLPELDLNVWVSTPSMVEICLLSPDFSQEKLPNLINFQFCGEELPRPVALKLMERFPDADIFNTYGPTEATVAVTSVKLTEKLLEEVDRLPLGKVKSDTRLLIMSEEGKVLPDGEIGEIIIIGPPVSQGYFNNEEKTKEAFFTYEGDQAYRTGDAGLLKKGLLFYKGRLDFQVKWHGFRIELGDIDHHLLALEAVRSACVVPKYNKLHKVQQLIAFVVVNDQFKDADEKELAKELKQQLAQKVMEYMVPQKIDIVESLPLSVNGKVDRKALIGQVNNT</sequence>
<dbReference type="SUPFAM" id="SSF56801">
    <property type="entry name" value="Acetyl-CoA synthetase-like"/>
    <property type="match status" value="1"/>
</dbReference>
<evidence type="ECO:0000256" key="1">
    <source>
        <dbReference type="ARBA" id="ARBA00022490"/>
    </source>
</evidence>
<dbReference type="InterPro" id="IPR044507">
    <property type="entry name" value="DltA-like"/>
</dbReference>
<feature type="binding site" evidence="7">
    <location>
        <position position="296"/>
    </location>
    <ligand>
        <name>D-alanine</name>
        <dbReference type="ChEBI" id="CHEBI:57416"/>
    </ligand>
</feature>
<dbReference type="HAMAP" id="MF_00593">
    <property type="entry name" value="DltA"/>
    <property type="match status" value="1"/>
</dbReference>
<dbReference type="InterPro" id="IPR000873">
    <property type="entry name" value="AMP-dep_synth/lig_dom"/>
</dbReference>
<evidence type="ECO:0000256" key="6">
    <source>
        <dbReference type="ARBA" id="ARBA00061336"/>
    </source>
</evidence>
<evidence type="ECO:0000256" key="7">
    <source>
        <dbReference type="HAMAP-Rule" id="MF_00593"/>
    </source>
</evidence>
<feature type="binding site" evidence="7">
    <location>
        <begin position="389"/>
        <end position="392"/>
    </location>
    <ligand>
        <name>ATP</name>
        <dbReference type="ChEBI" id="CHEBI:30616"/>
    </ligand>
</feature>
<evidence type="ECO:0000256" key="2">
    <source>
        <dbReference type="ARBA" id="ARBA00022598"/>
    </source>
</evidence>
<comment type="function">
    <text evidence="5 7">Catalyzes the first step in the D-alanylation of lipoteichoic acid (LTA), the activation of D-alanine and its transfer onto the D-alanyl carrier protein (Dcp) DltC. In an ATP-dependent two-step reaction, forms a high energy D-alanyl-AMP intermediate, followed by transfer of the D-alanyl residue as a thiol ester to the phosphopantheinyl prosthetic group of the Dcp. D-alanylation of LTA plays an important role in modulating the properties of the cell wall in Gram-positive bacteria, influencing the net charge of the cell wall.</text>
</comment>
<feature type="domain" description="AMP-binding enzyme C-terminal" evidence="9">
    <location>
        <begin position="410"/>
        <end position="489"/>
    </location>
</feature>
<dbReference type="GO" id="GO:0047473">
    <property type="term" value="F:D-alanine [D-alanyl carrier protein] ligase activity"/>
    <property type="evidence" value="ECO:0007669"/>
    <property type="project" value="UniProtKB-UniRule"/>
</dbReference>
<evidence type="ECO:0000256" key="4">
    <source>
        <dbReference type="ARBA" id="ARBA00022840"/>
    </source>
</evidence>
<protein>
    <recommendedName>
        <fullName evidence="7">D-alanine--D-alanyl carrier protein ligase</fullName>
        <shortName evidence="7">DCL</shortName>
        <ecNumber evidence="7">6.2.1.54</ecNumber>
    </recommendedName>
    <alternativeName>
        <fullName evidence="7">D-alanine--poly(phosphoribitol) ligase subunit 1</fullName>
    </alternativeName>
    <alternativeName>
        <fullName evidence="7">D-alanine-activating enzyme</fullName>
        <shortName evidence="7">DAE</shortName>
    </alternativeName>
</protein>
<keyword evidence="1 7" id="KW-0963">Cytoplasm</keyword>
<dbReference type="InterPro" id="IPR045851">
    <property type="entry name" value="AMP-bd_C_sf"/>
</dbReference>
<dbReference type="FunFam" id="3.30.300.30:FF:000012">
    <property type="entry name" value="D-alanine--D-alanyl carrier protein ligase"/>
    <property type="match status" value="1"/>
</dbReference>
<comment type="subcellular location">
    <subcellularLocation>
        <location evidence="7">Cytoplasm</location>
    </subcellularLocation>
</comment>
<dbReference type="GO" id="GO:0005737">
    <property type="term" value="C:cytoplasm"/>
    <property type="evidence" value="ECO:0007669"/>
    <property type="project" value="UniProtKB-SubCell"/>
</dbReference>
<feature type="binding site" evidence="7">
    <location>
        <position position="192"/>
    </location>
    <ligand>
        <name>D-alanine</name>
        <dbReference type="ChEBI" id="CHEBI:57416"/>
    </ligand>
</feature>
<dbReference type="InterPro" id="IPR042099">
    <property type="entry name" value="ANL_N_sf"/>
</dbReference>
<keyword evidence="3 7" id="KW-0547">Nucleotide-binding</keyword>
<feature type="binding site" evidence="7">
    <location>
        <position position="489"/>
    </location>
    <ligand>
        <name>ATP</name>
        <dbReference type="ChEBI" id="CHEBI:30616"/>
    </ligand>
</feature>
<comment type="pathway">
    <text evidence="7">Cell wall biogenesis; lipoteichoic acid biosynthesis.</text>
</comment>
<accession>A0A4S3B5W6</accession>
<evidence type="ECO:0000313" key="11">
    <source>
        <dbReference type="Proteomes" id="UP000310506"/>
    </source>
</evidence>
<comment type="catalytic activity">
    <reaction evidence="7">
        <text>holo-[D-alanyl-carrier protein] + D-alanine + ATP = D-alanyl-[D-alanyl-carrier protein] + AMP + diphosphate</text>
        <dbReference type="Rhea" id="RHEA:55132"/>
        <dbReference type="Rhea" id="RHEA-COMP:14102"/>
        <dbReference type="Rhea" id="RHEA-COMP:14103"/>
        <dbReference type="ChEBI" id="CHEBI:30616"/>
        <dbReference type="ChEBI" id="CHEBI:33019"/>
        <dbReference type="ChEBI" id="CHEBI:57416"/>
        <dbReference type="ChEBI" id="CHEBI:64479"/>
        <dbReference type="ChEBI" id="CHEBI:138620"/>
        <dbReference type="ChEBI" id="CHEBI:456215"/>
        <dbReference type="EC" id="6.2.1.54"/>
    </reaction>
</comment>
<evidence type="ECO:0000313" key="10">
    <source>
        <dbReference type="EMBL" id="THB61958.1"/>
    </source>
</evidence>
<dbReference type="UniPathway" id="UPA00556"/>
<dbReference type="Pfam" id="PF00501">
    <property type="entry name" value="AMP-binding"/>
    <property type="match status" value="1"/>
</dbReference>
<comment type="similarity">
    <text evidence="6 7">Belongs to the ATP-dependent AMP-binding enzyme family. DltA subfamily.</text>
</comment>
<dbReference type="InterPro" id="IPR025110">
    <property type="entry name" value="AMP-bd_C"/>
</dbReference>
<keyword evidence="11" id="KW-1185">Reference proteome</keyword>
<dbReference type="AlphaFoldDB" id="A0A4S3B5W6"/>
<dbReference type="NCBIfam" id="NF003417">
    <property type="entry name" value="PRK04813.1"/>
    <property type="match status" value="1"/>
</dbReference>
<evidence type="ECO:0000259" key="8">
    <source>
        <dbReference type="Pfam" id="PF00501"/>
    </source>
</evidence>
<dbReference type="NCBIfam" id="TIGR01734">
    <property type="entry name" value="D-ala-DACP-lig"/>
    <property type="match status" value="1"/>
</dbReference>
<feature type="binding site" evidence="7">
    <location>
        <begin position="147"/>
        <end position="148"/>
    </location>
    <ligand>
        <name>ATP</name>
        <dbReference type="ChEBI" id="CHEBI:30616"/>
    </ligand>
</feature>
<dbReference type="Pfam" id="PF13193">
    <property type="entry name" value="AMP-binding_C"/>
    <property type="match status" value="1"/>
</dbReference>
<dbReference type="EMBL" id="SDGV01000004">
    <property type="protein sequence ID" value="THB61958.1"/>
    <property type="molecule type" value="Genomic_DNA"/>
</dbReference>
<reference evidence="10 11" key="1">
    <citation type="submission" date="2019-01" db="EMBL/GenBank/DDBJ databases">
        <title>Vagococcus silagei sp. nov. isolated from brewer's grain.</title>
        <authorList>
            <person name="Guu J.-R."/>
        </authorList>
    </citation>
    <scope>NUCLEOTIDE SEQUENCE [LARGE SCALE GENOMIC DNA]</scope>
    <source>
        <strain evidence="10 11">2B-2</strain>
    </source>
</reference>
<evidence type="ECO:0000259" key="9">
    <source>
        <dbReference type="Pfam" id="PF13193"/>
    </source>
</evidence>
<comment type="caution">
    <text evidence="10">The sequence shown here is derived from an EMBL/GenBank/DDBJ whole genome shotgun (WGS) entry which is preliminary data.</text>
</comment>
<feature type="binding site" evidence="7">
    <location>
        <position position="378"/>
    </location>
    <ligand>
        <name>ATP</name>
        <dbReference type="ChEBI" id="CHEBI:30616"/>
    </ligand>
</feature>
<evidence type="ECO:0000256" key="3">
    <source>
        <dbReference type="ARBA" id="ARBA00022741"/>
    </source>
</evidence>
<dbReference type="EC" id="6.2.1.54" evidence="7"/>
<proteinExistence type="inferred from homology"/>
<evidence type="ECO:0000256" key="5">
    <source>
        <dbReference type="ARBA" id="ARBA00054605"/>
    </source>
</evidence>
<dbReference type="RefSeq" id="WP_136135957.1">
    <property type="nucleotide sequence ID" value="NZ_SDGV01000004.1"/>
</dbReference>
<dbReference type="InterPro" id="IPR010072">
    <property type="entry name" value="DltA"/>
</dbReference>
<feature type="binding site" evidence="7">
    <location>
        <begin position="287"/>
        <end position="292"/>
    </location>
    <ligand>
        <name>ATP</name>
        <dbReference type="ChEBI" id="CHEBI:30616"/>
    </ligand>
</feature>
<name>A0A4S3B5W6_9ENTE</name>
<dbReference type="Gene3D" id="3.30.300.30">
    <property type="match status" value="1"/>
</dbReference>
<feature type="binding site" evidence="7">
    <location>
        <position position="489"/>
    </location>
    <ligand>
        <name>D-alanine</name>
        <dbReference type="ChEBI" id="CHEBI:57416"/>
    </ligand>
</feature>
<dbReference type="Proteomes" id="UP000310506">
    <property type="component" value="Unassembled WGS sequence"/>
</dbReference>
<keyword evidence="2 7" id="KW-0436">Ligase</keyword>